<organism evidence="2 3">
    <name type="scientific">Psychrobacter urativorans</name>
    <dbReference type="NCBI Taxonomy" id="45610"/>
    <lineage>
        <taxon>Bacteria</taxon>
        <taxon>Pseudomonadati</taxon>
        <taxon>Pseudomonadota</taxon>
        <taxon>Gammaproteobacteria</taxon>
        <taxon>Moraxellales</taxon>
        <taxon>Moraxellaceae</taxon>
        <taxon>Psychrobacter</taxon>
    </lineage>
</organism>
<accession>A0A0M3V9A6</accession>
<evidence type="ECO:0000313" key="3">
    <source>
        <dbReference type="Proteomes" id="UP000059847"/>
    </source>
</evidence>
<evidence type="ECO:0008006" key="4">
    <source>
        <dbReference type="Google" id="ProtNLM"/>
    </source>
</evidence>
<dbReference type="Proteomes" id="UP000059847">
    <property type="component" value="Chromosome"/>
</dbReference>
<protein>
    <recommendedName>
        <fullName evidence="4">Porin</fullName>
    </recommendedName>
</protein>
<proteinExistence type="predicted"/>
<sequence>MHKLTNISLAVMACVLCTQAQAIELVKNGDTTFSVGGYVKAEGVFASPDKGESDFEGNARESRINFTTTTLVDNRKLKGFIEGDFYGDYASGGSNLRLRHAYLQLDNVTVGKTWNGQFFAVAPRLTEQLDFWGTGFGTIAGSGIYARPDLTLHYANKGLRLTAQDPVYEEADLPDMVASYSNDISKLGYTLAVTAREAGTGVGDDLDSDLGLGVSLAGKLALGNGSLHGSVYTGKGMGVYSGVCTTGALTPVSLNCDAEDGDLVSQTGFSVGYRHVFSPKLRGNMRYGEVNVDNEADTSIDIKSANLIYTYLPNLDIGVEWRDRSDTTLPWRQAGQEVEVMAKYTF</sequence>
<feature type="signal peptide" evidence="1">
    <location>
        <begin position="1"/>
        <end position="22"/>
    </location>
</feature>
<dbReference type="OrthoDB" id="190887at2"/>
<keyword evidence="3" id="KW-1185">Reference proteome</keyword>
<dbReference type="Gene3D" id="2.40.160.10">
    <property type="entry name" value="Porin"/>
    <property type="match status" value="1"/>
</dbReference>
<dbReference type="STRING" id="45610.AOC03_11630"/>
<evidence type="ECO:0000256" key="1">
    <source>
        <dbReference type="SAM" id="SignalP"/>
    </source>
</evidence>
<dbReference type="SUPFAM" id="SSF56935">
    <property type="entry name" value="Porins"/>
    <property type="match status" value="1"/>
</dbReference>
<dbReference type="KEGG" id="pur:AOC03_11630"/>
<feature type="chain" id="PRO_5005790911" description="Porin" evidence="1">
    <location>
        <begin position="23"/>
        <end position="346"/>
    </location>
</feature>
<dbReference type="AlphaFoldDB" id="A0A0M3V9A6"/>
<reference evidence="2 3" key="1">
    <citation type="submission" date="2015-09" db="EMBL/GenBank/DDBJ databases">
        <title>Complete genome of Psychrobacter urativorans R10.10B.</title>
        <authorList>
            <person name="See-Too W.S."/>
            <person name="Chan K.G."/>
        </authorList>
    </citation>
    <scope>NUCLEOTIDE SEQUENCE [LARGE SCALE GENOMIC DNA]</scope>
    <source>
        <strain evidence="2 3">R10.10B</strain>
    </source>
</reference>
<keyword evidence="1" id="KW-0732">Signal</keyword>
<name>A0A0M3V9A6_9GAMM</name>
<evidence type="ECO:0000313" key="2">
    <source>
        <dbReference type="EMBL" id="ALF60613.1"/>
    </source>
</evidence>
<dbReference type="EMBL" id="CP012678">
    <property type="protein sequence ID" value="ALF60613.1"/>
    <property type="molecule type" value="Genomic_DNA"/>
</dbReference>
<gene>
    <name evidence="2" type="ORF">AOC03_11630</name>
</gene>
<dbReference type="InterPro" id="IPR023614">
    <property type="entry name" value="Porin_dom_sf"/>
</dbReference>
<dbReference type="RefSeq" id="WP_062536195.1">
    <property type="nucleotide sequence ID" value="NZ_CP012678.1"/>
</dbReference>